<dbReference type="AlphaFoldDB" id="A0A7X0HDB0"/>
<comment type="caution">
    <text evidence="3">The sequence shown here is derived from an EMBL/GenBank/DDBJ whole genome shotgun (WGS) entry which is preliminary data.</text>
</comment>
<feature type="signal peptide" evidence="2">
    <location>
        <begin position="1"/>
        <end position="26"/>
    </location>
</feature>
<feature type="region of interest" description="Disordered" evidence="1">
    <location>
        <begin position="203"/>
        <end position="229"/>
    </location>
</feature>
<dbReference type="InterPro" id="IPR027304">
    <property type="entry name" value="Trigger_fact/SurA_dom_sf"/>
</dbReference>
<sequence>MHRRTRTRTSLLLSAGLLAAAPLLTACGGEAHPGAAALVDGDRIEVSSLQGQVRDVRNAQAKSPQGDQAISGTGQMGRAKLHSMIFGRVVERAAADAGVTASRKEIQQARDAAVGQAQGADKLEAMLLQRGIAPDQIEQAVRQEILLNKIAVANGANLADPAGQQKVTQILAEASKSLKIDVNPRYGDWDDAKIGLVEHRAPWINQKTKDSEAQAAQDAGAQPAPEPAP</sequence>
<dbReference type="Gene3D" id="1.10.4030.10">
    <property type="entry name" value="Porin chaperone SurA, peptide-binding domain"/>
    <property type="match status" value="1"/>
</dbReference>
<dbReference type="PROSITE" id="PS51318">
    <property type="entry name" value="TAT"/>
    <property type="match status" value="1"/>
</dbReference>
<accession>A0A7X0HDB0</accession>
<evidence type="ECO:0000313" key="4">
    <source>
        <dbReference type="Proteomes" id="UP000540423"/>
    </source>
</evidence>
<reference evidence="3 4" key="1">
    <citation type="submission" date="2020-08" db="EMBL/GenBank/DDBJ databases">
        <title>Genomic Encyclopedia of Type Strains, Phase IV (KMG-IV): sequencing the most valuable type-strain genomes for metagenomic binning, comparative biology and taxonomic classification.</title>
        <authorList>
            <person name="Goeker M."/>
        </authorList>
    </citation>
    <scope>NUCLEOTIDE SEQUENCE [LARGE SCALE GENOMIC DNA]</scope>
    <source>
        <strain evidence="3 4">DSM 40141</strain>
    </source>
</reference>
<dbReference type="RefSeq" id="WP_185028947.1">
    <property type="nucleotide sequence ID" value="NZ_BNBN01000007.1"/>
</dbReference>
<dbReference type="InterPro" id="IPR006311">
    <property type="entry name" value="TAT_signal"/>
</dbReference>
<organism evidence="3 4">
    <name type="scientific">Streptomyces candidus</name>
    <dbReference type="NCBI Taxonomy" id="67283"/>
    <lineage>
        <taxon>Bacteria</taxon>
        <taxon>Bacillati</taxon>
        <taxon>Actinomycetota</taxon>
        <taxon>Actinomycetes</taxon>
        <taxon>Kitasatosporales</taxon>
        <taxon>Streptomycetaceae</taxon>
        <taxon>Streptomyces</taxon>
    </lineage>
</organism>
<evidence type="ECO:0000256" key="1">
    <source>
        <dbReference type="SAM" id="MobiDB-lite"/>
    </source>
</evidence>
<protein>
    <recommendedName>
        <fullName evidence="5">Lipoprotein</fullName>
    </recommendedName>
</protein>
<dbReference type="Proteomes" id="UP000540423">
    <property type="component" value="Unassembled WGS sequence"/>
</dbReference>
<feature type="compositionally biased region" description="Basic and acidic residues" evidence="1">
    <location>
        <begin position="203"/>
        <end position="212"/>
    </location>
</feature>
<feature type="compositionally biased region" description="Polar residues" evidence="1">
    <location>
        <begin position="60"/>
        <end position="73"/>
    </location>
</feature>
<evidence type="ECO:0000313" key="3">
    <source>
        <dbReference type="EMBL" id="MBB6435401.1"/>
    </source>
</evidence>
<keyword evidence="2" id="KW-0732">Signal</keyword>
<dbReference type="Pfam" id="PF13624">
    <property type="entry name" value="SurA_N_3"/>
    <property type="match status" value="1"/>
</dbReference>
<gene>
    <name evidence="3" type="ORF">HNQ79_001858</name>
</gene>
<dbReference type="EMBL" id="JACHEM010000004">
    <property type="protein sequence ID" value="MBB6435401.1"/>
    <property type="molecule type" value="Genomic_DNA"/>
</dbReference>
<dbReference type="PROSITE" id="PS51257">
    <property type="entry name" value="PROKAR_LIPOPROTEIN"/>
    <property type="match status" value="1"/>
</dbReference>
<name>A0A7X0HDB0_9ACTN</name>
<keyword evidence="4" id="KW-1185">Reference proteome</keyword>
<feature type="region of interest" description="Disordered" evidence="1">
    <location>
        <begin position="56"/>
        <end position="75"/>
    </location>
</feature>
<feature type="chain" id="PRO_5039320579" description="Lipoprotein" evidence="2">
    <location>
        <begin position="27"/>
        <end position="229"/>
    </location>
</feature>
<dbReference type="SUPFAM" id="SSF109998">
    <property type="entry name" value="Triger factor/SurA peptide-binding domain-like"/>
    <property type="match status" value="1"/>
</dbReference>
<evidence type="ECO:0000256" key="2">
    <source>
        <dbReference type="SAM" id="SignalP"/>
    </source>
</evidence>
<evidence type="ECO:0008006" key="5">
    <source>
        <dbReference type="Google" id="ProtNLM"/>
    </source>
</evidence>
<feature type="compositionally biased region" description="Low complexity" evidence="1">
    <location>
        <begin position="213"/>
        <end position="223"/>
    </location>
</feature>
<proteinExistence type="predicted"/>